<dbReference type="Proteomes" id="UP000512286">
    <property type="component" value="Chromosome"/>
</dbReference>
<organism evidence="1 2">
    <name type="scientific">Clostridium intestinale</name>
    <dbReference type="NCBI Taxonomy" id="36845"/>
    <lineage>
        <taxon>Bacteria</taxon>
        <taxon>Bacillati</taxon>
        <taxon>Bacillota</taxon>
        <taxon>Clostridia</taxon>
        <taxon>Eubacteriales</taxon>
        <taxon>Clostridiaceae</taxon>
        <taxon>Clostridium</taxon>
    </lineage>
</organism>
<dbReference type="EMBL" id="CP059378">
    <property type="protein sequence ID" value="QLY80877.1"/>
    <property type="molecule type" value="Genomic_DNA"/>
</dbReference>
<evidence type="ECO:0008006" key="3">
    <source>
        <dbReference type="Google" id="ProtNLM"/>
    </source>
</evidence>
<name>A0A7D6VTX3_9CLOT</name>
<evidence type="ECO:0000313" key="1">
    <source>
        <dbReference type="EMBL" id="QLY80877.1"/>
    </source>
</evidence>
<accession>A0A7D6VTX3</accession>
<dbReference type="RefSeq" id="WP_181602631.1">
    <property type="nucleotide sequence ID" value="NZ_CP059378.1"/>
</dbReference>
<proteinExistence type="predicted"/>
<dbReference type="KEGG" id="cint:HZF06_04625"/>
<dbReference type="AlphaFoldDB" id="A0A7D6VTX3"/>
<gene>
    <name evidence="1" type="ORF">HZF06_04625</name>
</gene>
<reference evidence="1 2" key="1">
    <citation type="submission" date="2020-07" db="EMBL/GenBank/DDBJ databases">
        <title>Electron transfer.</title>
        <authorList>
            <person name="Huang L."/>
            <person name="Liu X."/>
            <person name="Zhou S."/>
        </authorList>
    </citation>
    <scope>NUCLEOTIDE SEQUENCE [LARGE SCALE GENOMIC DNA]</scope>
    <source>
        <strain evidence="1 2">Lx1</strain>
    </source>
</reference>
<protein>
    <recommendedName>
        <fullName evidence="3">Flagellar hook-length control protein FliK</fullName>
    </recommendedName>
</protein>
<evidence type="ECO:0000313" key="2">
    <source>
        <dbReference type="Proteomes" id="UP000512286"/>
    </source>
</evidence>
<sequence>MPGIWNINSVYNVGSKKLSSKLTFEVGEKFAGRVMRISQNKGEFTIKLLDGWQFMAQLDENLTPEQLEGLLKFQVLGFQDGKLKLKLVRQEDKGTNKENNPLNALIKSQGLAKEEIETLKQLVKFNIPLTKENISKYSSIFNFNEKIKVDEKEAETFINNYISSKNISANSAEANVVKDKLQNFFKEFKTMKPEDVLTFIENDIDLTEPNIKAFNRIFKGDESIEKILLKAPVEGNMTEEITSNDVVKASINNTYEASNKDLKNIAPKEAYTNSSQEKKISILDMLKKISGDFEEVNNNEKEVNLNLSKEGIKNETIINKDTIINYFKANNINTEGLTDKDIEKIIKIINNQNKDEGDMQEYKFKNISFSTTKDIKEFIDILKSQATISQNDEVDKVKTPLEVEQDEFVQAKELVKDIHKATPEIIKEGIKEKALDIKDIIKEFILSSKNGDDEGEAFNKVMEFIKGNAAEVKVFNSVSNNYYYMNIPLKVKQDEYECKLIVKDERGKGKKLDSSNIKMIVSVKTLNLGNVDAYIKLHNKNLDIDLKCSKEYVKILDKEKNKLIESLNTIGYNSKVIVSRAIEEVNISTSREFFNSTNLVILDRKV</sequence>